<dbReference type="OrthoDB" id="9800503at2"/>
<comment type="similarity">
    <text evidence="1 2">Belongs to the phD/YefM antitoxin family.</text>
</comment>
<keyword evidence="4" id="KW-1185">Reference proteome</keyword>
<gene>
    <name evidence="3" type="ORF">BKE38_14315</name>
</gene>
<sequence length="80" mass="8340">MSTVNIHAAKTHLSRLVDAAAGGEEILIARAGRPVARLVALEAPAAAPKRRLGRLAGQFTVPADFDAPLPEAVLDGFERG</sequence>
<name>A0A1V2H0X8_9PROT</name>
<dbReference type="PANTHER" id="PTHR35377:SF4">
    <property type="entry name" value="PREVENT-HOST-DEATH FAMILY PROTEIN"/>
    <property type="match status" value="1"/>
</dbReference>
<reference evidence="3 4" key="1">
    <citation type="submission" date="2016-10" db="EMBL/GenBank/DDBJ databases">
        <title>Draft Genome sequence of Roseomonas sp. strain M3.</title>
        <authorList>
            <person name="Subhash Y."/>
            <person name="Lee S."/>
        </authorList>
    </citation>
    <scope>NUCLEOTIDE SEQUENCE [LARGE SCALE GENOMIC DNA]</scope>
    <source>
        <strain evidence="3 4">M3</strain>
    </source>
</reference>
<dbReference type="Proteomes" id="UP000188879">
    <property type="component" value="Unassembled WGS sequence"/>
</dbReference>
<dbReference type="Pfam" id="PF02604">
    <property type="entry name" value="PhdYeFM_antitox"/>
    <property type="match status" value="1"/>
</dbReference>
<evidence type="ECO:0000256" key="1">
    <source>
        <dbReference type="ARBA" id="ARBA00009981"/>
    </source>
</evidence>
<evidence type="ECO:0000313" key="3">
    <source>
        <dbReference type="EMBL" id="ONG52586.1"/>
    </source>
</evidence>
<comment type="caution">
    <text evidence="3">The sequence shown here is derived from an EMBL/GenBank/DDBJ whole genome shotgun (WGS) entry which is preliminary data.</text>
</comment>
<dbReference type="EMBL" id="MLCO01000137">
    <property type="protein sequence ID" value="ONG52586.1"/>
    <property type="molecule type" value="Genomic_DNA"/>
</dbReference>
<dbReference type="PANTHER" id="PTHR35377">
    <property type="entry name" value="ANTITOXIN VAPB49-RELATED-RELATED"/>
    <property type="match status" value="1"/>
</dbReference>
<proteinExistence type="inferred from homology"/>
<comment type="function">
    <text evidence="2">Antitoxin component of a type II toxin-antitoxin (TA) system.</text>
</comment>
<dbReference type="Gene3D" id="3.40.1620.10">
    <property type="entry name" value="YefM-like domain"/>
    <property type="match status" value="1"/>
</dbReference>
<accession>A0A1V2H0X8</accession>
<dbReference type="InterPro" id="IPR006442">
    <property type="entry name" value="Antitoxin_Phd/YefM"/>
</dbReference>
<evidence type="ECO:0000313" key="4">
    <source>
        <dbReference type="Proteomes" id="UP000188879"/>
    </source>
</evidence>
<dbReference type="InterPro" id="IPR051416">
    <property type="entry name" value="phD-YefM_TA_antitoxins"/>
</dbReference>
<dbReference type="AlphaFoldDB" id="A0A1V2H0X8"/>
<dbReference type="NCBIfam" id="TIGR01552">
    <property type="entry name" value="phd_fam"/>
    <property type="match status" value="1"/>
</dbReference>
<dbReference type="SUPFAM" id="SSF143120">
    <property type="entry name" value="YefM-like"/>
    <property type="match status" value="1"/>
</dbReference>
<protein>
    <recommendedName>
        <fullName evidence="2">Antitoxin</fullName>
    </recommendedName>
</protein>
<dbReference type="RefSeq" id="WP_076958021.1">
    <property type="nucleotide sequence ID" value="NZ_MLCO01000137.1"/>
</dbReference>
<organism evidence="3 4">
    <name type="scientific">Teichococcus deserti</name>
    <dbReference type="NCBI Taxonomy" id="1817963"/>
    <lineage>
        <taxon>Bacteria</taxon>
        <taxon>Pseudomonadati</taxon>
        <taxon>Pseudomonadota</taxon>
        <taxon>Alphaproteobacteria</taxon>
        <taxon>Acetobacterales</taxon>
        <taxon>Roseomonadaceae</taxon>
        <taxon>Roseomonas</taxon>
    </lineage>
</organism>
<dbReference type="InterPro" id="IPR036165">
    <property type="entry name" value="YefM-like_sf"/>
</dbReference>
<evidence type="ECO:0000256" key="2">
    <source>
        <dbReference type="RuleBase" id="RU362080"/>
    </source>
</evidence>